<evidence type="ECO:0000259" key="3">
    <source>
        <dbReference type="PROSITE" id="PS51084"/>
    </source>
</evidence>
<dbReference type="InterPro" id="IPR011146">
    <property type="entry name" value="HIT-like"/>
</dbReference>
<dbReference type="InterPro" id="IPR001310">
    <property type="entry name" value="Histidine_triad_HIT"/>
</dbReference>
<dbReference type="KEGG" id="tas:TASI_1577"/>
<feature type="active site" description="Tele-AMP-histidine intermediate" evidence="1">
    <location>
        <position position="108"/>
    </location>
</feature>
<dbReference type="PROSITE" id="PS51084">
    <property type="entry name" value="HIT_2"/>
    <property type="match status" value="1"/>
</dbReference>
<proteinExistence type="predicted"/>
<dbReference type="GO" id="GO:0003824">
    <property type="term" value="F:catalytic activity"/>
    <property type="evidence" value="ECO:0007669"/>
    <property type="project" value="InterPro"/>
</dbReference>
<dbReference type="Proteomes" id="UP000009284">
    <property type="component" value="Chromosome"/>
</dbReference>
<dbReference type="Pfam" id="PF01230">
    <property type="entry name" value="HIT"/>
    <property type="match status" value="1"/>
</dbReference>
<dbReference type="OrthoDB" id="9784774at2"/>
<comment type="caution">
    <text evidence="2">Lacks conserved residue(s) required for the propagation of feature annotation.</text>
</comment>
<dbReference type="PRINTS" id="PR00332">
    <property type="entry name" value="HISTRIAD"/>
</dbReference>
<dbReference type="EMBL" id="CP003059">
    <property type="protein sequence ID" value="AEP37311.1"/>
    <property type="molecule type" value="Genomic_DNA"/>
</dbReference>
<evidence type="ECO:0000313" key="5">
    <source>
        <dbReference type="Proteomes" id="UP000009284"/>
    </source>
</evidence>
<dbReference type="AlphaFoldDB" id="G4QCC4"/>
<dbReference type="RefSeq" id="WP_014112196.1">
    <property type="nucleotide sequence ID" value="NC_016043.1"/>
</dbReference>
<dbReference type="InterPro" id="IPR036265">
    <property type="entry name" value="HIT-like_sf"/>
</dbReference>
<keyword evidence="5" id="KW-1185">Reference proteome</keyword>
<name>G4QCC4_TAYAM</name>
<reference evidence="4 5" key="2">
    <citation type="journal article" date="2012" name="PLoS ONE">
        <title>Genomic characterization of the taylorella genus.</title>
        <authorList>
            <person name="Hebert L."/>
            <person name="Moumen B."/>
            <person name="Pons N."/>
            <person name="Duquesne F."/>
            <person name="Breuil M.F."/>
            <person name="Goux D."/>
            <person name="Batto J.M."/>
            <person name="Laugier C."/>
            <person name="Renault P."/>
            <person name="Petry S."/>
        </authorList>
    </citation>
    <scope>NUCLEOTIDE SEQUENCE [LARGE SCALE GENOMIC DNA]</scope>
    <source>
        <strain evidence="4 5">MCE3</strain>
    </source>
</reference>
<dbReference type="Gene3D" id="3.30.428.10">
    <property type="entry name" value="HIT-like"/>
    <property type="match status" value="1"/>
</dbReference>
<reference key="1">
    <citation type="submission" date="2011-09" db="EMBL/GenBank/DDBJ databases">
        <title>Genomic characterization of the Taylorella genus.</title>
        <authorList>
            <person name="Hebert L."/>
            <person name="Moumen B."/>
            <person name="Pons N."/>
            <person name="Duquesne F."/>
            <person name="Breuil M.-F."/>
            <person name="Goux D."/>
            <person name="Batto J.-M."/>
            <person name="Renault P."/>
            <person name="Laugier C."/>
            <person name="Petry S."/>
        </authorList>
    </citation>
    <scope>NUCLEOTIDE SEQUENCE</scope>
    <source>
        <strain>MCE3</strain>
    </source>
</reference>
<evidence type="ECO:0000256" key="1">
    <source>
        <dbReference type="PIRSR" id="PIRSR601310-1"/>
    </source>
</evidence>
<feature type="domain" description="HIT" evidence="3">
    <location>
        <begin position="14"/>
        <end position="122"/>
    </location>
</feature>
<organism evidence="4 5">
    <name type="scientific">Taylorella asinigenitalis (strain MCE3)</name>
    <dbReference type="NCBI Taxonomy" id="1008459"/>
    <lineage>
        <taxon>Bacteria</taxon>
        <taxon>Pseudomonadati</taxon>
        <taxon>Pseudomonadota</taxon>
        <taxon>Betaproteobacteria</taxon>
        <taxon>Burkholderiales</taxon>
        <taxon>Alcaligenaceae</taxon>
        <taxon>Taylorella</taxon>
    </lineage>
</organism>
<protein>
    <submittedName>
        <fullName evidence="4">Cell cycle regulation histidine triad (HIT) protein</fullName>
    </submittedName>
</protein>
<dbReference type="eggNOG" id="COG0537">
    <property type="taxonomic scope" value="Bacteria"/>
</dbReference>
<sequence>MNKNFGHDFDEQNVFSKIIRNEIPSFKIYEDDQTLAIMDIMPQSKGHVLVITKEKSATFFDLSLEAAHACMNTAKKIAPALMKLTKADGMILKQFNHEVAGQTVFQVHFHLIPVYSDQELAAHSKTQVDMDELKKFADELRAMI</sequence>
<evidence type="ECO:0000256" key="2">
    <source>
        <dbReference type="PROSITE-ProRule" id="PRU00464"/>
    </source>
</evidence>
<dbReference type="GO" id="GO:0009117">
    <property type="term" value="P:nucleotide metabolic process"/>
    <property type="evidence" value="ECO:0007669"/>
    <property type="project" value="TreeGrafter"/>
</dbReference>
<dbReference type="HOGENOM" id="CLU_056776_3_3_4"/>
<dbReference type="STRING" id="1008459.TASI_1577"/>
<dbReference type="PANTHER" id="PTHR46648:SF1">
    <property type="entry name" value="ADENOSINE 5'-MONOPHOSPHORAMIDASE HNT1"/>
    <property type="match status" value="1"/>
</dbReference>
<evidence type="ECO:0000313" key="4">
    <source>
        <dbReference type="EMBL" id="AEP37311.1"/>
    </source>
</evidence>
<accession>G4QCC4</accession>
<dbReference type="SUPFAM" id="SSF54197">
    <property type="entry name" value="HIT-like"/>
    <property type="match status" value="1"/>
</dbReference>
<dbReference type="PANTHER" id="PTHR46648">
    <property type="entry name" value="HIT FAMILY PROTEIN 1"/>
    <property type="match status" value="1"/>
</dbReference>
<gene>
    <name evidence="4" type="ordered locus">TASI_1577</name>
</gene>